<organism evidence="1">
    <name type="scientific">marine sediment metagenome</name>
    <dbReference type="NCBI Taxonomy" id="412755"/>
    <lineage>
        <taxon>unclassified sequences</taxon>
        <taxon>metagenomes</taxon>
        <taxon>ecological metagenomes</taxon>
    </lineage>
</organism>
<feature type="non-terminal residue" evidence="1">
    <location>
        <position position="766"/>
    </location>
</feature>
<name>A0A0F9IAA9_9ZZZZ</name>
<accession>A0A0F9IAA9</accession>
<evidence type="ECO:0000313" key="1">
    <source>
        <dbReference type="EMBL" id="KKL84342.1"/>
    </source>
</evidence>
<reference evidence="1" key="1">
    <citation type="journal article" date="2015" name="Nature">
        <title>Complex archaea that bridge the gap between prokaryotes and eukaryotes.</title>
        <authorList>
            <person name="Spang A."/>
            <person name="Saw J.H."/>
            <person name="Jorgensen S.L."/>
            <person name="Zaremba-Niedzwiedzka K."/>
            <person name="Martijn J."/>
            <person name="Lind A.E."/>
            <person name="van Eijk R."/>
            <person name="Schleper C."/>
            <person name="Guy L."/>
            <person name="Ettema T.J."/>
        </authorList>
    </citation>
    <scope>NUCLEOTIDE SEQUENCE</scope>
</reference>
<protein>
    <submittedName>
        <fullName evidence="1">Uncharacterized protein</fullName>
    </submittedName>
</protein>
<dbReference type="EMBL" id="LAZR01021725">
    <property type="protein sequence ID" value="KKL84342.1"/>
    <property type="molecule type" value="Genomic_DNA"/>
</dbReference>
<comment type="caution">
    <text evidence="1">The sequence shown here is derived from an EMBL/GenBank/DDBJ whole genome shotgun (WGS) entry which is preliminary data.</text>
</comment>
<sequence>ALKNQYFEKIRNVDDKVEFRGRIAEVKFASSDKYNLTFKVKSPVERLAKLTSHVTAEWLEDKGKITAYDATTITNSEAFDEPPAYVSASTAVMIVPATDVVAQEDEIAVISDYTAGATQSGLVADLNDDDPDTYVQVTKATVDELYQVIQGTSTYTRENAVKGYCEITVDCRDDVTKDITLKLQYYNWVSSLWVTIADNVTVKANAFLGDKWIENIPFKASLTNVMIKDPEKTFKFRVILSTSGAASFLALRISMCEVNFYLDAKYDGSFLPITAYTTATKVTVNVNPTTAGVEIGDTFLIGWKDSIILGEIFDEYDLPKFIPFTVNIGTLNTTYTSRSFWHMDLMACLEYFMEKHRAHYWFDHENNILYIRTEAVMTSAGVNRSLSDTDIEDFSHDDKESTAVGNIRFYGGTYRRGDGEEVQVTYNYPSIWDGEWSNIGSYELVIDKPNIKNYTEARDYCANLFARLNSPDQMSATLKLYAYSSEIVVSNKVDLVIDGLTLVDEPVLKVNTSYDVGNDLAIKHIQVGWQHTSIWDKFVNWGKKVWTNVVDLYQVAATETVQHSALLRVDGIIEGENISFDQVTIINQGAGGDIVMTSNDAAAKLDLAAAVLANATLDDAVVSEANVSQHEAALAVPGSLLSDSVPDNRIVSSSVTQHETDITSLGTLTELNSDSVIIGPNADNPFTMTLTEESPGLWFLGLSTNLAASDVWFIMQNLGASGTFNVSIPDRLNVSAGQLFVDSSGVSITTANITTLTFNNQGAGAD</sequence>
<gene>
    <name evidence="1" type="ORF">LCGC14_1965690</name>
</gene>
<dbReference type="AlphaFoldDB" id="A0A0F9IAA9"/>
<feature type="non-terminal residue" evidence="1">
    <location>
        <position position="1"/>
    </location>
</feature>
<proteinExistence type="predicted"/>